<evidence type="ECO:0000313" key="2">
    <source>
        <dbReference type="EMBL" id="MBC9796729.1"/>
    </source>
</evidence>
<feature type="chain" id="PRO_5037978196" description="DUF2946 domain-containing protein" evidence="1">
    <location>
        <begin position="23"/>
        <end position="105"/>
    </location>
</feature>
<dbReference type="EMBL" id="JACVDC010000035">
    <property type="protein sequence ID" value="MBC9796729.1"/>
    <property type="molecule type" value="Genomic_DNA"/>
</dbReference>
<dbReference type="RefSeq" id="WP_187965874.1">
    <property type="nucleotide sequence ID" value="NZ_JACVDC010000035.1"/>
</dbReference>
<dbReference type="Pfam" id="PF20365">
    <property type="entry name" value="DUF6660"/>
    <property type="match status" value="1"/>
</dbReference>
<protein>
    <recommendedName>
        <fullName evidence="4">DUF2946 domain-containing protein</fullName>
    </recommendedName>
</protein>
<organism evidence="2 3">
    <name type="scientific">Sinomicrobium weinanense</name>
    <dbReference type="NCBI Taxonomy" id="2842200"/>
    <lineage>
        <taxon>Bacteria</taxon>
        <taxon>Pseudomonadati</taxon>
        <taxon>Bacteroidota</taxon>
        <taxon>Flavobacteriia</taxon>
        <taxon>Flavobacteriales</taxon>
        <taxon>Flavobacteriaceae</taxon>
        <taxon>Sinomicrobium</taxon>
    </lineage>
</organism>
<dbReference type="InterPro" id="IPR046601">
    <property type="entry name" value="DUF6660"/>
</dbReference>
<evidence type="ECO:0008006" key="4">
    <source>
        <dbReference type="Google" id="ProtNLM"/>
    </source>
</evidence>
<keyword evidence="1" id="KW-0732">Signal</keyword>
<comment type="caution">
    <text evidence="2">The sequence shown here is derived from an EMBL/GenBank/DDBJ whole genome shotgun (WGS) entry which is preliminary data.</text>
</comment>
<gene>
    <name evidence="2" type="ORF">IBL28_12170</name>
</gene>
<feature type="signal peptide" evidence="1">
    <location>
        <begin position="1"/>
        <end position="22"/>
    </location>
</feature>
<keyword evidence="3" id="KW-1185">Reference proteome</keyword>
<evidence type="ECO:0000313" key="3">
    <source>
        <dbReference type="Proteomes" id="UP000653730"/>
    </source>
</evidence>
<dbReference type="Proteomes" id="UP000653730">
    <property type="component" value="Unassembled WGS sequence"/>
</dbReference>
<name>A0A926JSU9_9FLAO</name>
<reference evidence="2 3" key="1">
    <citation type="submission" date="2020-09" db="EMBL/GenBank/DDBJ databases">
        <title>Sinomicrobium weinanense sp. nov., a halophilic bacteria isolated from saline-alkali soil.</title>
        <authorList>
            <person name="Wu P."/>
            <person name="Ren H."/>
            <person name="Mei Y."/>
            <person name="Liang Y."/>
            <person name="Chen Z."/>
        </authorList>
    </citation>
    <scope>NUCLEOTIDE SEQUENCE [LARGE SCALE GENOMIC DNA]</scope>
    <source>
        <strain evidence="2 3">FJxs</strain>
    </source>
</reference>
<evidence type="ECO:0000256" key="1">
    <source>
        <dbReference type="SAM" id="SignalP"/>
    </source>
</evidence>
<sequence length="105" mass="11853">MRRILTILLSVYVLGLAVTPCADTARTDPHDMAFTESHADMDHPVSHMECTPFCTCTCCGVVISVDDIPVYTSFEIRENFADNFPLHNSSPRRYHHSFLEPPQLV</sequence>
<proteinExistence type="predicted"/>
<dbReference type="AlphaFoldDB" id="A0A926JSU9"/>
<accession>A0A926JSU9</accession>